<feature type="compositionally biased region" description="Basic and acidic residues" evidence="1">
    <location>
        <begin position="69"/>
        <end position="85"/>
    </location>
</feature>
<evidence type="ECO:0000256" key="1">
    <source>
        <dbReference type="SAM" id="MobiDB-lite"/>
    </source>
</evidence>
<sequence>MPIRRSGDLEGASSMWSALECSAEQCGGGAAHMTGNEELAKGLPHRQRSTGQSGGSVAGSRPKRRKKHTASDSRRNESSSERHIS</sequence>
<reference evidence="2" key="2">
    <citation type="journal article" date="2015" name="Fish Shellfish Immunol.">
        <title>Early steps in the European eel (Anguilla anguilla)-Vibrio vulnificus interaction in the gills: Role of the RtxA13 toxin.</title>
        <authorList>
            <person name="Callol A."/>
            <person name="Pajuelo D."/>
            <person name="Ebbesson L."/>
            <person name="Teles M."/>
            <person name="MacKenzie S."/>
            <person name="Amaro C."/>
        </authorList>
    </citation>
    <scope>NUCLEOTIDE SEQUENCE</scope>
</reference>
<dbReference type="AlphaFoldDB" id="A0A0E9PLA1"/>
<protein>
    <submittedName>
        <fullName evidence="2">Uncharacterized protein</fullName>
    </submittedName>
</protein>
<organism evidence="2">
    <name type="scientific">Anguilla anguilla</name>
    <name type="common">European freshwater eel</name>
    <name type="synonym">Muraena anguilla</name>
    <dbReference type="NCBI Taxonomy" id="7936"/>
    <lineage>
        <taxon>Eukaryota</taxon>
        <taxon>Metazoa</taxon>
        <taxon>Chordata</taxon>
        <taxon>Craniata</taxon>
        <taxon>Vertebrata</taxon>
        <taxon>Euteleostomi</taxon>
        <taxon>Actinopterygii</taxon>
        <taxon>Neopterygii</taxon>
        <taxon>Teleostei</taxon>
        <taxon>Anguilliformes</taxon>
        <taxon>Anguillidae</taxon>
        <taxon>Anguilla</taxon>
    </lineage>
</organism>
<accession>A0A0E9PLA1</accession>
<evidence type="ECO:0000313" key="2">
    <source>
        <dbReference type="EMBL" id="JAH05082.1"/>
    </source>
</evidence>
<reference evidence="2" key="1">
    <citation type="submission" date="2014-11" db="EMBL/GenBank/DDBJ databases">
        <authorList>
            <person name="Amaro Gonzalez C."/>
        </authorList>
    </citation>
    <scope>NUCLEOTIDE SEQUENCE</scope>
</reference>
<name>A0A0E9PLA1_ANGAN</name>
<dbReference type="EMBL" id="GBXM01103495">
    <property type="protein sequence ID" value="JAH05082.1"/>
    <property type="molecule type" value="Transcribed_RNA"/>
</dbReference>
<feature type="region of interest" description="Disordered" evidence="1">
    <location>
        <begin position="25"/>
        <end position="85"/>
    </location>
</feature>
<proteinExistence type="predicted"/>